<dbReference type="PROSITE" id="PS51658">
    <property type="entry name" value="BFN"/>
    <property type="match status" value="1"/>
</dbReference>
<organism evidence="5 7">
    <name type="scientific">Stigmatella aurantiaca (strain DW4/3-1)</name>
    <dbReference type="NCBI Taxonomy" id="378806"/>
    <lineage>
        <taxon>Bacteria</taxon>
        <taxon>Pseudomonadati</taxon>
        <taxon>Myxococcota</taxon>
        <taxon>Myxococcia</taxon>
        <taxon>Myxococcales</taxon>
        <taxon>Cystobacterineae</taxon>
        <taxon>Archangiaceae</taxon>
        <taxon>Stigmatella</taxon>
    </lineage>
</organism>
<dbReference type="Pfam" id="PF02577">
    <property type="entry name" value="BFN_dom"/>
    <property type="match status" value="1"/>
</dbReference>
<dbReference type="PATRIC" id="fig|378806.16.peg.2325"/>
<dbReference type="GO" id="GO:0004518">
    <property type="term" value="F:nuclease activity"/>
    <property type="evidence" value="ECO:0007669"/>
    <property type="project" value="InterPro"/>
</dbReference>
<name>Q08SK2_STIAD</name>
<dbReference type="Proteomes" id="UP000001351">
    <property type="component" value="Chromosome"/>
</dbReference>
<evidence type="ECO:0000313" key="7">
    <source>
        <dbReference type="Proteomes" id="UP000032702"/>
    </source>
</evidence>
<dbReference type="EMBL" id="AAMD01000162">
    <property type="protein sequence ID" value="EAU63455.1"/>
    <property type="molecule type" value="Genomic_DNA"/>
</dbReference>
<dbReference type="STRING" id="378806.STAUR_4036"/>
<reference evidence="4 6" key="2">
    <citation type="journal article" date="2011" name="Mol. Biol. Evol.">
        <title>Comparative genomic analysis of fruiting body formation in Myxococcales.</title>
        <authorList>
            <person name="Huntley S."/>
            <person name="Hamann N."/>
            <person name="Wegener-Feldbrugge S."/>
            <person name="Treuner-Lange A."/>
            <person name="Kube M."/>
            <person name="Reinhardt R."/>
            <person name="Klages S."/>
            <person name="Muller R."/>
            <person name="Ronning C.M."/>
            <person name="Nierman W.C."/>
            <person name="Sogaard-Andersen L."/>
        </authorList>
    </citation>
    <scope>NUCLEOTIDE SEQUENCE [LARGE SCALE GENOMIC DNA]</scope>
    <source>
        <strain evidence="4 6">DW4/3-1</strain>
    </source>
</reference>
<feature type="region of interest" description="Disordered" evidence="1">
    <location>
        <begin position="181"/>
        <end position="212"/>
    </location>
</feature>
<dbReference type="HOGENOM" id="CLU_1052572_0_0_7"/>
<feature type="chain" id="PRO_5010840141" evidence="2">
    <location>
        <begin position="22"/>
        <end position="212"/>
    </location>
</feature>
<evidence type="ECO:0000256" key="2">
    <source>
        <dbReference type="SAM" id="SignalP"/>
    </source>
</evidence>
<evidence type="ECO:0000259" key="3">
    <source>
        <dbReference type="PROSITE" id="PS51658"/>
    </source>
</evidence>
<proteinExistence type="predicted"/>
<evidence type="ECO:0000313" key="4">
    <source>
        <dbReference type="EMBL" id="ADO71822.1"/>
    </source>
</evidence>
<keyword evidence="6" id="KW-1185">Reference proteome</keyword>
<dbReference type="Proteomes" id="UP000032702">
    <property type="component" value="Unassembled WGS sequence"/>
</dbReference>
<dbReference type="RefSeq" id="WP_002617705.1">
    <property type="nucleotide sequence ID" value="NC_014623.1"/>
</dbReference>
<dbReference type="KEGG" id="sur:STAUR_4036"/>
<evidence type="ECO:0000313" key="5">
    <source>
        <dbReference type="EMBL" id="EAU63455.1"/>
    </source>
</evidence>
<dbReference type="PANTHER" id="PTHR15160">
    <property type="entry name" value="VON HIPPEL-LINDAU PROTEIN"/>
    <property type="match status" value="1"/>
</dbReference>
<dbReference type="OrthoDB" id="9788698at2"/>
<gene>
    <name evidence="4" type="ordered locus">STAUR_4036</name>
    <name evidence="5" type="ORF">STIAU_1844</name>
</gene>
<evidence type="ECO:0000313" key="6">
    <source>
        <dbReference type="Proteomes" id="UP000001351"/>
    </source>
</evidence>
<dbReference type="eggNOG" id="COG1259">
    <property type="taxonomic scope" value="Bacteria"/>
</dbReference>
<dbReference type="PANTHER" id="PTHR15160:SF1">
    <property type="entry name" value="VON HIPPEL-LINDAU DISEASE TUMOR SUPPRESSOR"/>
    <property type="match status" value="1"/>
</dbReference>
<feature type="domain" description="BFN" evidence="3">
    <location>
        <begin position="46"/>
        <end position="177"/>
    </location>
</feature>
<dbReference type="InterPro" id="IPR003729">
    <property type="entry name" value="Bi_nuclease_dom"/>
</dbReference>
<dbReference type="InterPro" id="IPR036104">
    <property type="entry name" value="BFN_sf"/>
</dbReference>
<accession>Q08SK2</accession>
<sequence length="212" mass="22396">MALALGGLLFLPTLAARPAVAAPAEALRESPCITTGEDDPSLCKELIDLVVRDVVPLVEAQTHAVVLTTQDGQTVLPIFVDESAAVAIAFRLAELKSPQPLAQDLLDDVVHKLGGSVTEVRIDDLRGDIYTGRVFIKHGKKNLELDARPADSIAMALDGSARIRVTRKVLSQAGISREDIESLHQGMPGVGGSGEPDALPMKAPSKSKPISL</sequence>
<protein>
    <submittedName>
        <fullName evidence="4">Conserved uncharacterized protein</fullName>
    </submittedName>
</protein>
<feature type="signal peptide" evidence="2">
    <location>
        <begin position="1"/>
        <end position="21"/>
    </location>
</feature>
<dbReference type="AlphaFoldDB" id="Q08SK2"/>
<dbReference type="EMBL" id="CP002271">
    <property type="protein sequence ID" value="ADO71822.1"/>
    <property type="molecule type" value="Genomic_DNA"/>
</dbReference>
<dbReference type="Gene3D" id="3.10.690.10">
    <property type="entry name" value="Bifunctional nuclease domain"/>
    <property type="match status" value="1"/>
</dbReference>
<dbReference type="SUPFAM" id="SSF103256">
    <property type="entry name" value="Hypothetical protein TM0160"/>
    <property type="match status" value="1"/>
</dbReference>
<evidence type="ECO:0000256" key="1">
    <source>
        <dbReference type="SAM" id="MobiDB-lite"/>
    </source>
</evidence>
<keyword evidence="2" id="KW-0732">Signal</keyword>
<reference evidence="5 7" key="1">
    <citation type="submission" date="2006-04" db="EMBL/GenBank/DDBJ databases">
        <authorList>
            <person name="Nierman W.C."/>
        </authorList>
    </citation>
    <scope>NUCLEOTIDE SEQUENCE [LARGE SCALE GENOMIC DNA]</scope>
    <source>
        <strain evidence="5 7">DW4/3-1</strain>
    </source>
</reference>